<comment type="caution">
    <text evidence="2">The sequence shown here is derived from an EMBL/GenBank/DDBJ whole genome shotgun (WGS) entry which is preliminary data.</text>
</comment>
<feature type="non-terminal residue" evidence="2">
    <location>
        <position position="91"/>
    </location>
</feature>
<name>A0ABS8UQC2_DATST</name>
<evidence type="ECO:0000256" key="1">
    <source>
        <dbReference type="SAM" id="SignalP"/>
    </source>
</evidence>
<sequence length="91" mass="10030">WEIQFLAIGSFFRVAHLMALEGSCLAPLIVRDLLPCRVCPCANVGEPHACPCQELLLLRVCHGAGIELLRAYCSIGTRLPRATCAILVRWL</sequence>
<dbReference type="Proteomes" id="UP000823775">
    <property type="component" value="Unassembled WGS sequence"/>
</dbReference>
<gene>
    <name evidence="2" type="ORF">HAX54_020094</name>
</gene>
<organism evidence="2 3">
    <name type="scientific">Datura stramonium</name>
    <name type="common">Jimsonweed</name>
    <name type="synonym">Common thornapple</name>
    <dbReference type="NCBI Taxonomy" id="4076"/>
    <lineage>
        <taxon>Eukaryota</taxon>
        <taxon>Viridiplantae</taxon>
        <taxon>Streptophyta</taxon>
        <taxon>Embryophyta</taxon>
        <taxon>Tracheophyta</taxon>
        <taxon>Spermatophyta</taxon>
        <taxon>Magnoliopsida</taxon>
        <taxon>eudicotyledons</taxon>
        <taxon>Gunneridae</taxon>
        <taxon>Pentapetalae</taxon>
        <taxon>asterids</taxon>
        <taxon>lamiids</taxon>
        <taxon>Solanales</taxon>
        <taxon>Solanaceae</taxon>
        <taxon>Solanoideae</taxon>
        <taxon>Datureae</taxon>
        <taxon>Datura</taxon>
    </lineage>
</organism>
<feature type="signal peptide" evidence="1">
    <location>
        <begin position="1"/>
        <end position="17"/>
    </location>
</feature>
<proteinExistence type="predicted"/>
<evidence type="ECO:0000313" key="3">
    <source>
        <dbReference type="Proteomes" id="UP000823775"/>
    </source>
</evidence>
<dbReference type="EMBL" id="JACEIK010002430">
    <property type="protein sequence ID" value="MCD9561121.1"/>
    <property type="molecule type" value="Genomic_DNA"/>
</dbReference>
<protein>
    <submittedName>
        <fullName evidence="2">Uncharacterized protein</fullName>
    </submittedName>
</protein>
<keyword evidence="1" id="KW-0732">Signal</keyword>
<evidence type="ECO:0000313" key="2">
    <source>
        <dbReference type="EMBL" id="MCD9561121.1"/>
    </source>
</evidence>
<accession>A0ABS8UQC2</accession>
<feature type="non-terminal residue" evidence="2">
    <location>
        <position position="1"/>
    </location>
</feature>
<reference evidence="2 3" key="1">
    <citation type="journal article" date="2021" name="BMC Genomics">
        <title>Datura genome reveals duplications of psychoactive alkaloid biosynthetic genes and high mutation rate following tissue culture.</title>
        <authorList>
            <person name="Rajewski A."/>
            <person name="Carter-House D."/>
            <person name="Stajich J."/>
            <person name="Litt A."/>
        </authorList>
    </citation>
    <scope>NUCLEOTIDE SEQUENCE [LARGE SCALE GENOMIC DNA]</scope>
    <source>
        <strain evidence="2">AR-01</strain>
    </source>
</reference>
<feature type="chain" id="PRO_5045445175" evidence="1">
    <location>
        <begin position="18"/>
        <end position="91"/>
    </location>
</feature>
<keyword evidence="3" id="KW-1185">Reference proteome</keyword>